<dbReference type="EMBL" id="CXWD01000028">
    <property type="protein sequence ID" value="CTQ76699.1"/>
    <property type="molecule type" value="Genomic_DNA"/>
</dbReference>
<keyword evidence="1" id="KW-0732">Signal</keyword>
<accession>A0A0M7AP84</accession>
<name>A0A0M7AP84_9HYPH</name>
<dbReference type="STRING" id="388408.LAX5112_04678"/>
<proteinExistence type="predicted"/>
<keyword evidence="3" id="KW-1185">Reference proteome</keyword>
<evidence type="ECO:0000313" key="3">
    <source>
        <dbReference type="Proteomes" id="UP000053235"/>
    </source>
</evidence>
<dbReference type="Proteomes" id="UP000053235">
    <property type="component" value="Unassembled WGS sequence"/>
</dbReference>
<sequence length="359" mass="40203">MGQRAIKVISMFLAAHLGLSGIASACAFHNYKPTKTMVDWLLHSDTVALARPNTENAFKYSVSAIYRGSDVATEIPFLIDSSTRRTLAENPNDGVLFGFNNGGVWRRIGYMNTQYRKIAETVLTRAEEWRSAEFHPERFAFFANYQDHPDRTIRYLALQEIDRVPYKLLRTMNVRLSERELMRSLKTMSEINYRSINVLLLGLKGTDTARSYVSQQMLRLAKSDLTSELGAVATALVELEGDKGVETLERLYLNNRTHSLTKLEVIIEALAIHNEIGTEEVRQAIARVLADFLSLRPNAAAIVARQFSSRQDWSFGPKLKALLASPAPMTASSRLIASVYVAQARANRDNAGTKGEISQ</sequence>
<evidence type="ECO:0000256" key="1">
    <source>
        <dbReference type="SAM" id="SignalP"/>
    </source>
</evidence>
<dbReference type="PROSITE" id="PS51257">
    <property type="entry name" value="PROKAR_LIPOPROTEIN"/>
    <property type="match status" value="1"/>
</dbReference>
<feature type="signal peptide" evidence="1">
    <location>
        <begin position="1"/>
        <end position="25"/>
    </location>
</feature>
<evidence type="ECO:0000313" key="2">
    <source>
        <dbReference type="EMBL" id="CTQ76699.1"/>
    </source>
</evidence>
<gene>
    <name evidence="2" type="ORF">LAX5112_04678</name>
</gene>
<dbReference type="AlphaFoldDB" id="A0A0M7AP84"/>
<reference evidence="3" key="1">
    <citation type="submission" date="2015-07" db="EMBL/GenBank/DDBJ databases">
        <authorList>
            <person name="Rodrigo-Torres Lidia"/>
            <person name="Arahal R.David."/>
        </authorList>
    </citation>
    <scope>NUCLEOTIDE SEQUENCE [LARGE SCALE GENOMIC DNA]</scope>
    <source>
        <strain evidence="3">CECT 5112</strain>
    </source>
</reference>
<feature type="chain" id="PRO_5005809496" description="HEAT repeat protein" evidence="1">
    <location>
        <begin position="26"/>
        <end position="359"/>
    </location>
</feature>
<protein>
    <recommendedName>
        <fullName evidence="4">HEAT repeat protein</fullName>
    </recommendedName>
</protein>
<organism evidence="2 3">
    <name type="scientific">Roseibium alexandrii</name>
    <dbReference type="NCBI Taxonomy" id="388408"/>
    <lineage>
        <taxon>Bacteria</taxon>
        <taxon>Pseudomonadati</taxon>
        <taxon>Pseudomonadota</taxon>
        <taxon>Alphaproteobacteria</taxon>
        <taxon>Hyphomicrobiales</taxon>
        <taxon>Stappiaceae</taxon>
        <taxon>Roseibium</taxon>
    </lineage>
</organism>
<evidence type="ECO:0008006" key="4">
    <source>
        <dbReference type="Google" id="ProtNLM"/>
    </source>
</evidence>